<gene>
    <name evidence="1" type="ORF">S01H4_34864</name>
</gene>
<name>X1A0F7_9ZZZZ</name>
<proteinExistence type="predicted"/>
<comment type="caution">
    <text evidence="1">The sequence shown here is derived from an EMBL/GenBank/DDBJ whole genome shotgun (WGS) entry which is preliminary data.</text>
</comment>
<sequence>VLGLLGWDWPRLVQFSRNCLDFYWNLWSIGWSVLDSFVRDPRGYIFAAIERAIMDRW</sequence>
<evidence type="ECO:0000313" key="1">
    <source>
        <dbReference type="EMBL" id="GAG75279.1"/>
    </source>
</evidence>
<organism evidence="1">
    <name type="scientific">marine sediment metagenome</name>
    <dbReference type="NCBI Taxonomy" id="412755"/>
    <lineage>
        <taxon>unclassified sequences</taxon>
        <taxon>metagenomes</taxon>
        <taxon>ecological metagenomes</taxon>
    </lineage>
</organism>
<dbReference type="EMBL" id="BART01018473">
    <property type="protein sequence ID" value="GAG75279.1"/>
    <property type="molecule type" value="Genomic_DNA"/>
</dbReference>
<reference evidence="1" key="1">
    <citation type="journal article" date="2014" name="Front. Microbiol.">
        <title>High frequency of phylogenetically diverse reductive dehalogenase-homologous genes in deep subseafloor sedimentary metagenomes.</title>
        <authorList>
            <person name="Kawai M."/>
            <person name="Futagami T."/>
            <person name="Toyoda A."/>
            <person name="Takaki Y."/>
            <person name="Nishi S."/>
            <person name="Hori S."/>
            <person name="Arai W."/>
            <person name="Tsubouchi T."/>
            <person name="Morono Y."/>
            <person name="Uchiyama I."/>
            <person name="Ito T."/>
            <person name="Fujiyama A."/>
            <person name="Inagaki F."/>
            <person name="Takami H."/>
        </authorList>
    </citation>
    <scope>NUCLEOTIDE SEQUENCE</scope>
    <source>
        <strain evidence="1">Expedition CK06-06</strain>
    </source>
</reference>
<feature type="non-terminal residue" evidence="1">
    <location>
        <position position="1"/>
    </location>
</feature>
<protein>
    <submittedName>
        <fullName evidence="1">Uncharacterized protein</fullName>
    </submittedName>
</protein>
<dbReference type="AlphaFoldDB" id="X1A0F7"/>
<accession>X1A0F7</accession>